<evidence type="ECO:0000313" key="3">
    <source>
        <dbReference type="Proteomes" id="UP000199598"/>
    </source>
</evidence>
<dbReference type="InterPro" id="IPR036188">
    <property type="entry name" value="FAD/NAD-bd_sf"/>
</dbReference>
<accession>A0A1I4FYH3</accession>
<dbReference type="EMBL" id="FOSK01000023">
    <property type="protein sequence ID" value="SFL21781.1"/>
    <property type="molecule type" value="Genomic_DNA"/>
</dbReference>
<evidence type="ECO:0000313" key="2">
    <source>
        <dbReference type="EMBL" id="SFL21781.1"/>
    </source>
</evidence>
<keyword evidence="3" id="KW-1185">Reference proteome</keyword>
<dbReference type="RefSeq" id="WP_208860661.1">
    <property type="nucleotide sequence ID" value="NZ_FOSK01000023.1"/>
</dbReference>
<protein>
    <submittedName>
        <fullName evidence="2">Flavocytochrome c sulphide dehydrogenase, flavin-binding</fullName>
    </submittedName>
</protein>
<dbReference type="Pfam" id="PF09242">
    <property type="entry name" value="FCSD-flav_bind"/>
    <property type="match status" value="1"/>
</dbReference>
<dbReference type="SUPFAM" id="SSF55424">
    <property type="entry name" value="FAD/NAD-linked reductases, dimerisation (C-terminal) domain"/>
    <property type="match status" value="1"/>
</dbReference>
<sequence length="151" mass="15795">MQAGNIAQQAGSINEAGWCPIVPATLQSQLDENIHVLGDATQNCDMPKSGYSPNNQAKAASMAISHALTGPRGFKPRFSNTCWSLFSPDNGVKVGASYVATDEKIAKVDGFISQNNEDDACTSKPTRKASAGTPTCPLACLDNKCSCGALN</sequence>
<reference evidence="2 3" key="1">
    <citation type="submission" date="2016-10" db="EMBL/GenBank/DDBJ databases">
        <authorList>
            <person name="Varghese N."/>
            <person name="Submissions S."/>
        </authorList>
    </citation>
    <scope>NUCLEOTIDE SEQUENCE [LARGE SCALE GENOMIC DNA]</scope>
    <source>
        <strain evidence="2 3">DSM 16392</strain>
    </source>
</reference>
<dbReference type="InterPro" id="IPR016156">
    <property type="entry name" value="FAD/NAD-linked_Rdtase_dimer_sf"/>
</dbReference>
<dbReference type="Gene3D" id="3.90.760.10">
    <property type="entry name" value="Flavocytochrome c sulphide dehydrogenase, flavin-binding domain"/>
    <property type="match status" value="1"/>
</dbReference>
<proteinExistence type="predicted"/>
<dbReference type="InterPro" id="IPR037092">
    <property type="entry name" value="FlavoCytC_S_DH_flav-bd_sf"/>
</dbReference>
<organism evidence="2 3">
    <name type="scientific">Pseudovibrio ascidiaceicola</name>
    <dbReference type="NCBI Taxonomy" id="285279"/>
    <lineage>
        <taxon>Bacteria</taxon>
        <taxon>Pseudomonadati</taxon>
        <taxon>Pseudomonadota</taxon>
        <taxon>Alphaproteobacteria</taxon>
        <taxon>Hyphomicrobiales</taxon>
        <taxon>Stappiaceae</taxon>
        <taxon>Pseudovibrio</taxon>
    </lineage>
</organism>
<dbReference type="InterPro" id="IPR015323">
    <property type="entry name" value="FlavoCytC_S_DH_flav-bd"/>
</dbReference>
<gene>
    <name evidence="2" type="ORF">SAMN04488518_1234</name>
</gene>
<feature type="domain" description="Flavocytochrome c sulphide dehydrogenase flavin-binding" evidence="1">
    <location>
        <begin position="75"/>
        <end position="125"/>
    </location>
</feature>
<dbReference type="Proteomes" id="UP000199598">
    <property type="component" value="Unassembled WGS sequence"/>
</dbReference>
<comment type="caution">
    <text evidence="2">The sequence shown here is derived from an EMBL/GenBank/DDBJ whole genome shotgun (WGS) entry which is preliminary data.</text>
</comment>
<dbReference type="Gene3D" id="3.50.50.60">
    <property type="entry name" value="FAD/NAD(P)-binding domain"/>
    <property type="match status" value="1"/>
</dbReference>
<name>A0A1I4FYH3_9HYPH</name>
<evidence type="ECO:0000259" key="1">
    <source>
        <dbReference type="Pfam" id="PF09242"/>
    </source>
</evidence>